<dbReference type="PANTHER" id="PTHR45749">
    <property type="match status" value="1"/>
</dbReference>
<evidence type="ECO:0000313" key="2">
    <source>
        <dbReference type="EMBL" id="AQK95431.1"/>
    </source>
</evidence>
<dbReference type="InParanoid" id="A0A1D6FVG2"/>
<dbReference type="STRING" id="4577.A0A1D6FVG2"/>
<accession>A0A1D6FVG2</accession>
<dbReference type="EMBL" id="CM000784">
    <property type="protein sequence ID" value="AQK95431.1"/>
    <property type="molecule type" value="Genomic_DNA"/>
</dbReference>
<dbReference type="InterPro" id="IPR012337">
    <property type="entry name" value="RNaseH-like_sf"/>
</dbReference>
<evidence type="ECO:0000259" key="1">
    <source>
        <dbReference type="Pfam" id="PF14291"/>
    </source>
</evidence>
<dbReference type="ExpressionAtlas" id="A0A1D6FVG2">
    <property type="expression patterns" value="baseline"/>
</dbReference>
<name>A0A1D6FVG2_MAIZE</name>
<reference evidence="2" key="1">
    <citation type="submission" date="2015-12" db="EMBL/GenBank/DDBJ databases">
        <title>Update maize B73 reference genome by single molecule sequencing technologies.</title>
        <authorList>
            <consortium name="Maize Genome Sequencing Project"/>
            <person name="Ware D."/>
        </authorList>
    </citation>
    <scope>NUCLEOTIDE SEQUENCE</scope>
    <source>
        <tissue evidence="2">Seedling</tissue>
    </source>
</reference>
<dbReference type="SUPFAM" id="SSF53098">
    <property type="entry name" value="Ribonuclease H-like"/>
    <property type="match status" value="1"/>
</dbReference>
<sequence>MSSRRYPSGSEKGKRKKRVDDLIDSQRGAIDKFFKSNTSASTNPNDVFVLAIVPVGTEEPTNEKILEKNMLISTPMITIGSIEQLYSDSNGNFLAYVEMIAEFDLVMQDHLRRIQNKEIHYHYLSPKIQNELIVLLSSNITRSIIKIVKEAKYFSVILDCTPDISHQEQMTLLVRCVNLSNGKINIEEYFLGFLNVDDTSSLGLFSVLLDSVKSLGLNINDIRGQGYDNCSNMKGKHQGVQKRLLDINPRALYMPCCHSLNLTLCDMAKSCEKAISFFGIVQRIYVLFVGSIKRWNVLCKHVPIFTLKSLSNTCWESRISSIIAITYQAKELRSALFELSHASDIEPKDKSDAKSLFDALGNFEFLLGMVIWHDILYSVNKVSKKLQSPDMCIDSALNQIQGMVQYFEAYINEGFPSSLIISKGIADEMGLYASFPVKRHALSKKQFDENNDQEEILEAERVFKVKYFLVVVDMAITSLKTRFEELMVFKDIFGFLLRSTILKSLNDTELSSGSRQNNH</sequence>
<organism evidence="2">
    <name type="scientific">Zea mays</name>
    <name type="common">Maize</name>
    <dbReference type="NCBI Taxonomy" id="4577"/>
    <lineage>
        <taxon>Eukaryota</taxon>
        <taxon>Viridiplantae</taxon>
        <taxon>Streptophyta</taxon>
        <taxon>Embryophyta</taxon>
        <taxon>Tracheophyta</taxon>
        <taxon>Spermatophyta</taxon>
        <taxon>Magnoliopsida</taxon>
        <taxon>Liliopsida</taxon>
        <taxon>Poales</taxon>
        <taxon>Poaceae</taxon>
        <taxon>PACMAD clade</taxon>
        <taxon>Panicoideae</taxon>
        <taxon>Andropogonodae</taxon>
        <taxon>Andropogoneae</taxon>
        <taxon>Tripsacinae</taxon>
        <taxon>Zea</taxon>
    </lineage>
</organism>
<feature type="domain" description="DUF4371" evidence="1">
    <location>
        <begin position="83"/>
        <end position="239"/>
    </location>
</feature>
<gene>
    <name evidence="2" type="ORF">ZEAMMB73_Zm00001d011000</name>
</gene>
<dbReference type="AlphaFoldDB" id="A0A1D6FVG2"/>
<dbReference type="OMA" id="NTCWESR"/>
<dbReference type="InterPro" id="IPR025398">
    <property type="entry name" value="DUF4371"/>
</dbReference>
<dbReference type="Pfam" id="PF14291">
    <property type="entry name" value="DUF4371"/>
    <property type="match status" value="1"/>
</dbReference>
<dbReference type="PANTHER" id="PTHR45749:SF24">
    <property type="entry name" value="TTF-TYPE DOMAIN-CONTAINING PROTEIN"/>
    <property type="match status" value="1"/>
</dbReference>
<protein>
    <submittedName>
        <fullName evidence="2">General transcription factor 2-related zinc finger protein</fullName>
    </submittedName>
</protein>
<proteinExistence type="predicted"/>